<dbReference type="Pfam" id="PF00432">
    <property type="entry name" value="Prenyltrans"/>
    <property type="match status" value="1"/>
</dbReference>
<accession>A0A9P6NFW3</accession>
<evidence type="ECO:0000313" key="10">
    <source>
        <dbReference type="EMBL" id="KAG0142891.1"/>
    </source>
</evidence>
<dbReference type="InterPro" id="IPR001330">
    <property type="entry name" value="Prenyltrans"/>
</dbReference>
<gene>
    <name evidence="10" type="ORF">CROQUDRAFT_724847</name>
</gene>
<sequence length="287" mass="32621">MKEEVLPTNELLIEKHIEYVQSLDQQKNTLSYHLTEHLRMNGIYWGLTVLHLLQKPEGLPKQEMIDWVMSCWDVHQGGFGPHPGHDPHLHSTLSAIQILVMQDSLEILNREKVIEYVLARFKHQNGTFEGDCWGETDNRFTYCAIATLSLLNALENLDQPLIAKALASCQNFDGGFGMIEGAESHAAYVWTAIAGLAILGRLELIQIDRLGWWLSERQLANGGLNGRPEKLEDVCYVRMIEREKLARILVFAVEPTLNALLVLVARKRGASEPPEHLFEWSTTEFEL</sequence>
<dbReference type="InterPro" id="IPR008930">
    <property type="entry name" value="Terpenoid_cyclase/PrenylTrfase"/>
</dbReference>
<dbReference type="GO" id="GO:0005968">
    <property type="term" value="C:Rab-protein geranylgeranyltransferase complex"/>
    <property type="evidence" value="ECO:0007669"/>
    <property type="project" value="UniProtKB-UniRule"/>
</dbReference>
<evidence type="ECO:0000313" key="11">
    <source>
        <dbReference type="Proteomes" id="UP000886653"/>
    </source>
</evidence>
<evidence type="ECO:0000256" key="4">
    <source>
        <dbReference type="ARBA" id="ARBA00022723"/>
    </source>
</evidence>
<dbReference type="InterPro" id="IPR045089">
    <property type="entry name" value="PGGT1B-like"/>
</dbReference>
<evidence type="ECO:0000259" key="9">
    <source>
        <dbReference type="Pfam" id="PF00432"/>
    </source>
</evidence>
<reference evidence="10" key="1">
    <citation type="submission" date="2013-11" db="EMBL/GenBank/DDBJ databases">
        <title>Genome sequence of the fusiform rust pathogen reveals effectors for host alternation and coevolution with pine.</title>
        <authorList>
            <consortium name="DOE Joint Genome Institute"/>
            <person name="Smith K."/>
            <person name="Pendleton A."/>
            <person name="Kubisiak T."/>
            <person name="Anderson C."/>
            <person name="Salamov A."/>
            <person name="Aerts A."/>
            <person name="Riley R."/>
            <person name="Clum A."/>
            <person name="Lindquist E."/>
            <person name="Ence D."/>
            <person name="Campbell M."/>
            <person name="Kronenberg Z."/>
            <person name="Feau N."/>
            <person name="Dhillon B."/>
            <person name="Hamelin R."/>
            <person name="Burleigh J."/>
            <person name="Smith J."/>
            <person name="Yandell M."/>
            <person name="Nelson C."/>
            <person name="Grigoriev I."/>
            <person name="Davis J."/>
        </authorList>
    </citation>
    <scope>NUCLEOTIDE SEQUENCE</scope>
    <source>
        <strain evidence="10">G11</strain>
    </source>
</reference>
<comment type="cofactor">
    <cofactor evidence="8">
        <name>Zn(2+)</name>
        <dbReference type="ChEBI" id="CHEBI:29105"/>
    </cofactor>
    <text evidence="8">Binds 1 zinc ion per subunit.</text>
</comment>
<keyword evidence="5" id="KW-0677">Repeat</keyword>
<dbReference type="EC" id="2.5.1.60" evidence="8"/>
<dbReference type="SUPFAM" id="SSF48239">
    <property type="entry name" value="Terpenoid cyclases/Protein prenyltransferases"/>
    <property type="match status" value="1"/>
</dbReference>
<keyword evidence="6 8" id="KW-0862">Zinc</keyword>
<comment type="catalytic activity">
    <reaction evidence="7 8">
        <text>geranylgeranyl diphosphate + L-cysteinyl-[protein] = S-geranylgeranyl-L-cysteinyl-[protein] + diphosphate</text>
        <dbReference type="Rhea" id="RHEA:21240"/>
        <dbReference type="Rhea" id="RHEA-COMP:10131"/>
        <dbReference type="Rhea" id="RHEA-COMP:11537"/>
        <dbReference type="ChEBI" id="CHEBI:29950"/>
        <dbReference type="ChEBI" id="CHEBI:33019"/>
        <dbReference type="ChEBI" id="CHEBI:57533"/>
        <dbReference type="ChEBI" id="CHEBI:86021"/>
        <dbReference type="EC" id="2.5.1.60"/>
    </reaction>
</comment>
<dbReference type="OrthoDB" id="5428259at2759"/>
<comment type="similarity">
    <text evidence="1 8">Belongs to the protein prenyltransferase subunit beta family.</text>
</comment>
<dbReference type="AlphaFoldDB" id="A0A9P6NFW3"/>
<feature type="domain" description="Prenyltransferase alpha-alpha toroid" evidence="9">
    <location>
        <begin position="11"/>
        <end position="236"/>
    </location>
</feature>
<evidence type="ECO:0000256" key="2">
    <source>
        <dbReference type="ARBA" id="ARBA00022602"/>
    </source>
</evidence>
<name>A0A9P6NFW3_9BASI</name>
<dbReference type="GO" id="GO:0046872">
    <property type="term" value="F:metal ion binding"/>
    <property type="evidence" value="ECO:0007669"/>
    <property type="project" value="UniProtKB-KW"/>
</dbReference>
<dbReference type="Gene3D" id="1.50.10.20">
    <property type="match status" value="1"/>
</dbReference>
<protein>
    <recommendedName>
        <fullName evidence="8">Geranylgeranyl transferase type-2 subunit beta</fullName>
        <ecNumber evidence="8">2.5.1.60</ecNumber>
    </recommendedName>
</protein>
<evidence type="ECO:0000256" key="3">
    <source>
        <dbReference type="ARBA" id="ARBA00022679"/>
    </source>
</evidence>
<evidence type="ECO:0000256" key="1">
    <source>
        <dbReference type="ARBA" id="ARBA00010497"/>
    </source>
</evidence>
<dbReference type="PANTHER" id="PTHR11774:SF11">
    <property type="entry name" value="GERANYLGERANYL TRANSFERASE TYPE-2 SUBUNIT BETA"/>
    <property type="match status" value="1"/>
</dbReference>
<keyword evidence="4 8" id="KW-0479">Metal-binding</keyword>
<evidence type="ECO:0000256" key="6">
    <source>
        <dbReference type="ARBA" id="ARBA00022833"/>
    </source>
</evidence>
<proteinExistence type="inferred from homology"/>
<evidence type="ECO:0000256" key="8">
    <source>
        <dbReference type="RuleBase" id="RU365076"/>
    </source>
</evidence>
<keyword evidence="11" id="KW-1185">Reference proteome</keyword>
<dbReference type="InterPro" id="IPR026873">
    <property type="entry name" value="Ptb1"/>
</dbReference>
<evidence type="ECO:0000256" key="5">
    <source>
        <dbReference type="ARBA" id="ARBA00022737"/>
    </source>
</evidence>
<evidence type="ECO:0000256" key="7">
    <source>
        <dbReference type="ARBA" id="ARBA00047658"/>
    </source>
</evidence>
<dbReference type="EMBL" id="MU167334">
    <property type="protein sequence ID" value="KAG0142891.1"/>
    <property type="molecule type" value="Genomic_DNA"/>
</dbReference>
<dbReference type="CDD" id="cd02894">
    <property type="entry name" value="GGTase-II"/>
    <property type="match status" value="1"/>
</dbReference>
<dbReference type="Proteomes" id="UP000886653">
    <property type="component" value="Unassembled WGS sequence"/>
</dbReference>
<keyword evidence="2 8" id="KW-0637">Prenyltransferase</keyword>
<comment type="caution">
    <text evidence="10">The sequence shown here is derived from an EMBL/GenBank/DDBJ whole genome shotgun (WGS) entry which is preliminary data.</text>
</comment>
<dbReference type="PANTHER" id="PTHR11774">
    <property type="entry name" value="GERANYLGERANYL TRANSFERASE TYPE BETA SUBUNIT"/>
    <property type="match status" value="1"/>
</dbReference>
<organism evidence="10 11">
    <name type="scientific">Cronartium quercuum f. sp. fusiforme G11</name>
    <dbReference type="NCBI Taxonomy" id="708437"/>
    <lineage>
        <taxon>Eukaryota</taxon>
        <taxon>Fungi</taxon>
        <taxon>Dikarya</taxon>
        <taxon>Basidiomycota</taxon>
        <taxon>Pucciniomycotina</taxon>
        <taxon>Pucciniomycetes</taxon>
        <taxon>Pucciniales</taxon>
        <taxon>Coleosporiaceae</taxon>
        <taxon>Cronartium</taxon>
    </lineage>
</organism>
<dbReference type="GO" id="GO:0004663">
    <property type="term" value="F:Rab geranylgeranyltransferase activity"/>
    <property type="evidence" value="ECO:0007669"/>
    <property type="project" value="UniProtKB-UniRule"/>
</dbReference>
<keyword evidence="3 8" id="KW-0808">Transferase</keyword>
<comment type="function">
    <text evidence="8">Catalyzes the transfer of a geranylgeranyl moiety from geranylgeranyl diphosphate to both cysteines of proteins with the C-terminal sequence -XXCC, -XCXC and -CCXX.</text>
</comment>